<feature type="transmembrane region" description="Helical" evidence="2">
    <location>
        <begin position="176"/>
        <end position="195"/>
    </location>
</feature>
<evidence type="ECO:0000259" key="3">
    <source>
        <dbReference type="Pfam" id="PF00892"/>
    </source>
</evidence>
<feature type="transmembrane region" description="Helical" evidence="2">
    <location>
        <begin position="236"/>
        <end position="256"/>
    </location>
</feature>
<proteinExistence type="inferred from homology"/>
<comment type="caution">
    <text evidence="4">The sequence shown here is derived from an EMBL/GenBank/DDBJ whole genome shotgun (WGS) entry which is preliminary data.</text>
</comment>
<feature type="transmembrane region" description="Helical" evidence="2">
    <location>
        <begin position="207"/>
        <end position="229"/>
    </location>
</feature>
<accession>A0ABN2Y0T3</accession>
<feature type="transmembrane region" description="Helical" evidence="2">
    <location>
        <begin position="145"/>
        <end position="164"/>
    </location>
</feature>
<keyword evidence="2" id="KW-1133">Transmembrane helix</keyword>
<keyword evidence="2" id="KW-0472">Membrane</keyword>
<comment type="similarity">
    <text evidence="1">Belongs to the EamA transporter family.</text>
</comment>
<evidence type="ECO:0000256" key="1">
    <source>
        <dbReference type="ARBA" id="ARBA00007362"/>
    </source>
</evidence>
<protein>
    <submittedName>
        <fullName evidence="4">DMT family transporter</fullName>
    </submittedName>
</protein>
<name>A0ABN2Y0T3_9MICC</name>
<dbReference type="Proteomes" id="UP001500166">
    <property type="component" value="Unassembled WGS sequence"/>
</dbReference>
<dbReference type="InterPro" id="IPR037185">
    <property type="entry name" value="EmrE-like"/>
</dbReference>
<keyword evidence="2" id="KW-0812">Transmembrane</keyword>
<evidence type="ECO:0000256" key="2">
    <source>
        <dbReference type="SAM" id="Phobius"/>
    </source>
</evidence>
<dbReference type="RefSeq" id="WP_344224914.1">
    <property type="nucleotide sequence ID" value="NZ_BAAAQA010000020.1"/>
</dbReference>
<dbReference type="InterPro" id="IPR000620">
    <property type="entry name" value="EamA_dom"/>
</dbReference>
<feature type="domain" description="EamA" evidence="3">
    <location>
        <begin position="2"/>
        <end position="132"/>
    </location>
</feature>
<evidence type="ECO:0000313" key="4">
    <source>
        <dbReference type="EMBL" id="GAA2119454.1"/>
    </source>
</evidence>
<feature type="transmembrane region" description="Helical" evidence="2">
    <location>
        <begin position="31"/>
        <end position="53"/>
    </location>
</feature>
<dbReference type="SUPFAM" id="SSF103481">
    <property type="entry name" value="Multidrug resistance efflux transporter EmrE"/>
    <property type="match status" value="2"/>
</dbReference>
<keyword evidence="5" id="KW-1185">Reference proteome</keyword>
<feature type="transmembrane region" description="Helical" evidence="2">
    <location>
        <begin position="262"/>
        <end position="281"/>
    </location>
</feature>
<feature type="transmembrane region" description="Helical" evidence="2">
    <location>
        <begin position="89"/>
        <end position="109"/>
    </location>
</feature>
<dbReference type="EMBL" id="BAAAQA010000020">
    <property type="protein sequence ID" value="GAA2119454.1"/>
    <property type="molecule type" value="Genomic_DNA"/>
</dbReference>
<dbReference type="Pfam" id="PF00892">
    <property type="entry name" value="EamA"/>
    <property type="match status" value="2"/>
</dbReference>
<gene>
    <name evidence="4" type="ORF">GCM10009824_20370</name>
</gene>
<organism evidence="4 5">
    <name type="scientific">Kocuria atrinae</name>
    <dbReference type="NCBI Taxonomy" id="592377"/>
    <lineage>
        <taxon>Bacteria</taxon>
        <taxon>Bacillati</taxon>
        <taxon>Actinomycetota</taxon>
        <taxon>Actinomycetes</taxon>
        <taxon>Micrococcales</taxon>
        <taxon>Micrococcaceae</taxon>
        <taxon>Kocuria</taxon>
    </lineage>
</organism>
<sequence>MFSILLALTSAVAYGASDFVGGLASRYSRAMSVVLIAYPVSFIIFAVAAPFVGQPIELTSLLWGAGSGIVMALATVWFYSAMAQGPMNVISPLTAVIVTVLPVVVGLFLGEQLSTGAFIGVGLAVVAVLLVSREPQLPYPATRPFTARIAWLTIGTGVGMALSFIFTDQIPQGTGLWPLVAARGAASMAIIVAALSSKQLALPPRTALVLALMVGAFDVIANGAMLFAFQAGLLSIGSALISLYPAITIALAMLVLREKTSLLQVVGLALSASAILTISLTQ</sequence>
<evidence type="ECO:0000313" key="5">
    <source>
        <dbReference type="Proteomes" id="UP001500166"/>
    </source>
</evidence>
<feature type="transmembrane region" description="Helical" evidence="2">
    <location>
        <begin position="60"/>
        <end position="83"/>
    </location>
</feature>
<reference evidence="4 5" key="1">
    <citation type="journal article" date="2019" name="Int. J. Syst. Evol. Microbiol.">
        <title>The Global Catalogue of Microorganisms (GCM) 10K type strain sequencing project: providing services to taxonomists for standard genome sequencing and annotation.</title>
        <authorList>
            <consortium name="The Broad Institute Genomics Platform"/>
            <consortium name="The Broad Institute Genome Sequencing Center for Infectious Disease"/>
            <person name="Wu L."/>
            <person name="Ma J."/>
        </authorList>
    </citation>
    <scope>NUCLEOTIDE SEQUENCE [LARGE SCALE GENOMIC DNA]</scope>
    <source>
        <strain evidence="4 5">JCM 15914</strain>
    </source>
</reference>
<feature type="domain" description="EamA" evidence="3">
    <location>
        <begin position="150"/>
        <end position="279"/>
    </location>
</feature>
<feature type="transmembrane region" description="Helical" evidence="2">
    <location>
        <begin position="116"/>
        <end position="133"/>
    </location>
</feature>